<dbReference type="EMBL" id="CAADRA010005134">
    <property type="protein sequence ID" value="VFT85623.1"/>
    <property type="molecule type" value="Genomic_DNA"/>
</dbReference>
<reference evidence="2 3" key="1">
    <citation type="submission" date="2019-03" db="EMBL/GenBank/DDBJ databases">
        <authorList>
            <person name="Gaulin E."/>
            <person name="Dumas B."/>
        </authorList>
    </citation>
    <scope>NUCLEOTIDE SEQUENCE [LARGE SCALE GENOMIC DNA]</scope>
    <source>
        <strain evidence="2">CBS 568.67</strain>
    </source>
</reference>
<dbReference type="EMBL" id="VJMH01005113">
    <property type="protein sequence ID" value="KAF0700784.1"/>
    <property type="molecule type" value="Genomic_DNA"/>
</dbReference>
<name>A0A485KL77_9STRA</name>
<evidence type="ECO:0000313" key="3">
    <source>
        <dbReference type="Proteomes" id="UP000332933"/>
    </source>
</evidence>
<sequence>MCCNLCNKTPDCKLFVVTNHRCCLKRDAGNPVAVDPLLNVRASFARWAAPSTSGPRLATDKYSPDVRTDTSPIGFGYVTGAQWFADLPSTAKSFDGAMLDSIAASVNATVSTHAHGQVLELDPLVSSDGAKIFVFWQTESAGECAAIVSIHGLTFFTYSATYRMCLAHRFPTEADNPTYLKLSPSSGGYKAVDEALSNTHWLVSVAGGSLGACQAACSARTACVAVRFTNSQCTLLAPSVGKSNGNQDSVAGYVTTTFSTTTDPNLPAFANPTKVHFYATAHQDDHELFMADSFHYSIADDVTKVVFIYASAGDAGRDDKWWRAREAGTLATSETWVDHMGRFKSSKLNDEVTIQGHRIQMVSIGNTVHYFLRLREETGPNPTTQPGLLDLLTNGVPPGQAEGMSPLDKPNEVYATRGDVYDVVKGIILKEANGIAKVELHTHDQHNNDNLEGPPRKQADNLLHLQTGRLVEEIIDEVWPLPNKCVPHRYYEGYHGLEQPVNVNEQVKKLQRYAWMQTSLAIFVEFGEPNWSSHAVDLGRTYPTQRTVHCP</sequence>
<gene>
    <name evidence="2" type="primary">Aste57867_8737</name>
    <name evidence="1" type="ORF">As57867_008703</name>
    <name evidence="2" type="ORF">ASTE57867_8737</name>
</gene>
<organism evidence="2 3">
    <name type="scientific">Aphanomyces stellatus</name>
    <dbReference type="NCBI Taxonomy" id="120398"/>
    <lineage>
        <taxon>Eukaryota</taxon>
        <taxon>Sar</taxon>
        <taxon>Stramenopiles</taxon>
        <taxon>Oomycota</taxon>
        <taxon>Saprolegniomycetes</taxon>
        <taxon>Saprolegniales</taxon>
        <taxon>Verrucalvaceae</taxon>
        <taxon>Aphanomyces</taxon>
    </lineage>
</organism>
<protein>
    <submittedName>
        <fullName evidence="2">Aste57867_8737 protein</fullName>
    </submittedName>
</protein>
<keyword evidence="3" id="KW-1185">Reference proteome</keyword>
<evidence type="ECO:0000313" key="1">
    <source>
        <dbReference type="EMBL" id="KAF0700784.1"/>
    </source>
</evidence>
<evidence type="ECO:0000313" key="2">
    <source>
        <dbReference type="EMBL" id="VFT85623.1"/>
    </source>
</evidence>
<proteinExistence type="predicted"/>
<accession>A0A485KL77</accession>
<dbReference type="AlphaFoldDB" id="A0A485KL77"/>
<dbReference type="Proteomes" id="UP000332933">
    <property type="component" value="Unassembled WGS sequence"/>
</dbReference>
<reference evidence="1" key="2">
    <citation type="submission" date="2019-06" db="EMBL/GenBank/DDBJ databases">
        <title>Genomics analysis of Aphanomyces spp. identifies a new class of oomycete effector associated with host adaptation.</title>
        <authorList>
            <person name="Gaulin E."/>
        </authorList>
    </citation>
    <scope>NUCLEOTIDE SEQUENCE</scope>
    <source>
        <strain evidence="1">CBS 578.67</strain>
    </source>
</reference>